<keyword evidence="4 8" id="KW-0560">Oxidoreductase</keyword>
<keyword evidence="10" id="KW-1185">Reference proteome</keyword>
<dbReference type="Proteomes" id="UP000799438">
    <property type="component" value="Unassembled WGS sequence"/>
</dbReference>
<gene>
    <name evidence="9" type="ORF">K452DRAFT_354132</name>
</gene>
<evidence type="ECO:0000256" key="7">
    <source>
        <dbReference type="PIRSR" id="PIRSR602401-1"/>
    </source>
</evidence>
<proteinExistence type="inferred from homology"/>
<name>A0A6A6AZU8_9PEZI</name>
<dbReference type="GO" id="GO:0005506">
    <property type="term" value="F:iron ion binding"/>
    <property type="evidence" value="ECO:0007669"/>
    <property type="project" value="InterPro"/>
</dbReference>
<evidence type="ECO:0000313" key="10">
    <source>
        <dbReference type="Proteomes" id="UP000799438"/>
    </source>
</evidence>
<dbReference type="InterPro" id="IPR002401">
    <property type="entry name" value="Cyt_P450_E_grp-I"/>
</dbReference>
<dbReference type="PRINTS" id="PR00463">
    <property type="entry name" value="EP450I"/>
</dbReference>
<dbReference type="InterPro" id="IPR017972">
    <property type="entry name" value="Cyt_P450_CS"/>
</dbReference>
<dbReference type="InterPro" id="IPR036396">
    <property type="entry name" value="Cyt_P450_sf"/>
</dbReference>
<dbReference type="CDD" id="cd11062">
    <property type="entry name" value="CYP58-like"/>
    <property type="match status" value="1"/>
</dbReference>
<keyword evidence="5 7" id="KW-0408">Iron</keyword>
<dbReference type="EMBL" id="ML995539">
    <property type="protein sequence ID" value="KAF2135991.1"/>
    <property type="molecule type" value="Genomic_DNA"/>
</dbReference>
<evidence type="ECO:0000313" key="9">
    <source>
        <dbReference type="EMBL" id="KAF2135991.1"/>
    </source>
</evidence>
<dbReference type="GO" id="GO:0004497">
    <property type="term" value="F:monooxygenase activity"/>
    <property type="evidence" value="ECO:0007669"/>
    <property type="project" value="UniProtKB-KW"/>
</dbReference>
<keyword evidence="6 8" id="KW-0503">Monooxygenase</keyword>
<dbReference type="OrthoDB" id="3945418at2759"/>
<keyword evidence="3 7" id="KW-0479">Metal-binding</keyword>
<dbReference type="InterPro" id="IPR050121">
    <property type="entry name" value="Cytochrome_P450_monoxygenase"/>
</dbReference>
<protein>
    <recommendedName>
        <fullName evidence="11">Cytochrome P450</fullName>
    </recommendedName>
</protein>
<dbReference type="InterPro" id="IPR001128">
    <property type="entry name" value="Cyt_P450"/>
</dbReference>
<dbReference type="GO" id="GO:0016705">
    <property type="term" value="F:oxidoreductase activity, acting on paired donors, with incorporation or reduction of molecular oxygen"/>
    <property type="evidence" value="ECO:0007669"/>
    <property type="project" value="InterPro"/>
</dbReference>
<dbReference type="SUPFAM" id="SSF48264">
    <property type="entry name" value="Cytochrome P450"/>
    <property type="match status" value="1"/>
</dbReference>
<dbReference type="PANTHER" id="PTHR24305">
    <property type="entry name" value="CYTOCHROME P450"/>
    <property type="match status" value="1"/>
</dbReference>
<evidence type="ECO:0000256" key="3">
    <source>
        <dbReference type="ARBA" id="ARBA00022723"/>
    </source>
</evidence>
<dbReference type="PANTHER" id="PTHR24305:SF157">
    <property type="entry name" value="N-ACETYLTRYPTOPHAN 6-HYDROXYLASE IVOC-RELATED"/>
    <property type="match status" value="1"/>
</dbReference>
<dbReference type="Gene3D" id="1.10.630.10">
    <property type="entry name" value="Cytochrome P450"/>
    <property type="match status" value="1"/>
</dbReference>
<dbReference type="PRINTS" id="PR00385">
    <property type="entry name" value="P450"/>
</dbReference>
<dbReference type="PROSITE" id="PS00086">
    <property type="entry name" value="CYTOCHROME_P450"/>
    <property type="match status" value="1"/>
</dbReference>
<evidence type="ECO:0000256" key="1">
    <source>
        <dbReference type="ARBA" id="ARBA00001971"/>
    </source>
</evidence>
<feature type="binding site" description="axial binding residue" evidence="7">
    <location>
        <position position="458"/>
    </location>
    <ligand>
        <name>heme</name>
        <dbReference type="ChEBI" id="CHEBI:30413"/>
    </ligand>
    <ligandPart>
        <name>Fe</name>
        <dbReference type="ChEBI" id="CHEBI:18248"/>
    </ligandPart>
</feature>
<organism evidence="9 10">
    <name type="scientific">Aplosporella prunicola CBS 121167</name>
    <dbReference type="NCBI Taxonomy" id="1176127"/>
    <lineage>
        <taxon>Eukaryota</taxon>
        <taxon>Fungi</taxon>
        <taxon>Dikarya</taxon>
        <taxon>Ascomycota</taxon>
        <taxon>Pezizomycotina</taxon>
        <taxon>Dothideomycetes</taxon>
        <taxon>Dothideomycetes incertae sedis</taxon>
        <taxon>Botryosphaeriales</taxon>
        <taxon>Aplosporellaceae</taxon>
        <taxon>Aplosporella</taxon>
    </lineage>
</organism>
<accession>A0A6A6AZU8</accession>
<evidence type="ECO:0000256" key="4">
    <source>
        <dbReference type="ARBA" id="ARBA00023002"/>
    </source>
</evidence>
<evidence type="ECO:0000256" key="2">
    <source>
        <dbReference type="ARBA" id="ARBA00010617"/>
    </source>
</evidence>
<comment type="cofactor">
    <cofactor evidence="1 7">
        <name>heme</name>
        <dbReference type="ChEBI" id="CHEBI:30413"/>
    </cofactor>
</comment>
<dbReference type="GeneID" id="54303374"/>
<dbReference type="Pfam" id="PF00067">
    <property type="entry name" value="p450"/>
    <property type="match status" value="1"/>
</dbReference>
<evidence type="ECO:0000256" key="8">
    <source>
        <dbReference type="RuleBase" id="RU000461"/>
    </source>
</evidence>
<sequence>MISHLVISLITEDINRVLGMLNSLAAPRTSLLHIINVTQLTNTVTFHPLAKFPGPKLAAMTMWYQGYYDIWRRGQYIWEVIKMHEKYGPIVRISPHEVHILDPSAIDLVYPSGNKKRDKSKYHGRSLMMPNSMTATTSHDLHRSRRGAANPYFSMSSVRRLEPITRETVKMLLHRFDEFAKTGKVMPVTLACKAMTASIITKYCFGESGGFLELEDFNRTYFDTFENAFGVGHLMAHVSWLGGLMMSLPPKLQEFLTPGLITMYNMRRQWKRQIDEIKKDDKADNGQTVFHGLLKSNLPPAEKATDRLQMEAQNLVVAGQDTTATTLAAIIYELLANPDKLAKLNQELASAIPDPNSVPTSAQVEKLPYLTAVIQEGLRVHPAATLRAQRLSPEPVIYEVNGKVWEIPVGATFSMDAHTTQMHPDYFPDPYTFNPERWIEDPRLDRYMIAFSKGTRVCLGINLAYQELYLVIAAIFRKYDLYDGTGKKGPTLELYETERKRDVDMVADMIVTAPAQGSKGVRLLVR</sequence>
<keyword evidence="7 8" id="KW-0349">Heme</keyword>
<dbReference type="AlphaFoldDB" id="A0A6A6AZU8"/>
<comment type="similarity">
    <text evidence="2 8">Belongs to the cytochrome P450 family.</text>
</comment>
<dbReference type="GO" id="GO:0020037">
    <property type="term" value="F:heme binding"/>
    <property type="evidence" value="ECO:0007669"/>
    <property type="project" value="InterPro"/>
</dbReference>
<dbReference type="RefSeq" id="XP_033391709.1">
    <property type="nucleotide sequence ID" value="XM_033545868.1"/>
</dbReference>
<reference evidence="9" key="1">
    <citation type="journal article" date="2020" name="Stud. Mycol.">
        <title>101 Dothideomycetes genomes: a test case for predicting lifestyles and emergence of pathogens.</title>
        <authorList>
            <person name="Haridas S."/>
            <person name="Albert R."/>
            <person name="Binder M."/>
            <person name="Bloem J."/>
            <person name="Labutti K."/>
            <person name="Salamov A."/>
            <person name="Andreopoulos B."/>
            <person name="Baker S."/>
            <person name="Barry K."/>
            <person name="Bills G."/>
            <person name="Bluhm B."/>
            <person name="Cannon C."/>
            <person name="Castanera R."/>
            <person name="Culley D."/>
            <person name="Daum C."/>
            <person name="Ezra D."/>
            <person name="Gonzalez J."/>
            <person name="Henrissat B."/>
            <person name="Kuo A."/>
            <person name="Liang C."/>
            <person name="Lipzen A."/>
            <person name="Lutzoni F."/>
            <person name="Magnuson J."/>
            <person name="Mondo S."/>
            <person name="Nolan M."/>
            <person name="Ohm R."/>
            <person name="Pangilinan J."/>
            <person name="Park H.-J."/>
            <person name="Ramirez L."/>
            <person name="Alfaro M."/>
            <person name="Sun H."/>
            <person name="Tritt A."/>
            <person name="Yoshinaga Y."/>
            <person name="Zwiers L.-H."/>
            <person name="Turgeon B."/>
            <person name="Goodwin S."/>
            <person name="Spatafora J."/>
            <person name="Crous P."/>
            <person name="Grigoriev I."/>
        </authorList>
    </citation>
    <scope>NUCLEOTIDE SEQUENCE</scope>
    <source>
        <strain evidence="9">CBS 121167</strain>
    </source>
</reference>
<evidence type="ECO:0008006" key="11">
    <source>
        <dbReference type="Google" id="ProtNLM"/>
    </source>
</evidence>
<evidence type="ECO:0000256" key="6">
    <source>
        <dbReference type="ARBA" id="ARBA00023033"/>
    </source>
</evidence>
<evidence type="ECO:0000256" key="5">
    <source>
        <dbReference type="ARBA" id="ARBA00023004"/>
    </source>
</evidence>